<protein>
    <recommendedName>
        <fullName evidence="4">G-protein coupled receptors family 3 profile domain-containing protein</fullName>
    </recommendedName>
</protein>
<dbReference type="EMBL" id="LWCA01002005">
    <property type="protein sequence ID" value="OAF64231.1"/>
    <property type="molecule type" value="Genomic_DNA"/>
</dbReference>
<keyword evidence="1" id="KW-1133">Transmembrane helix</keyword>
<keyword evidence="3" id="KW-1185">Reference proteome</keyword>
<dbReference type="InterPro" id="IPR000068">
    <property type="entry name" value="GPCR_3_Ca_sens_rcpt-rel"/>
</dbReference>
<accession>A0A177AS63</accession>
<dbReference type="InterPro" id="IPR038550">
    <property type="entry name" value="GPCR_3_9-Cys_sf"/>
</dbReference>
<gene>
    <name evidence="2" type="ORF">A3Q56_08067</name>
</gene>
<dbReference type="Proteomes" id="UP000078046">
    <property type="component" value="Unassembled WGS sequence"/>
</dbReference>
<dbReference type="GO" id="GO:0005886">
    <property type="term" value="C:plasma membrane"/>
    <property type="evidence" value="ECO:0007669"/>
    <property type="project" value="TreeGrafter"/>
</dbReference>
<keyword evidence="1" id="KW-0812">Transmembrane</keyword>
<sequence length="345" mass="39702">SSVLYNIDKKDNILWNSLKDHIKGLKNNFNAFNIDQDIWYRYFKKIRMNSLTYIATRLIVQKIHHIPRHNSFTNCVELNGEKYCMLKGNRFVSSLLDVSIYNGENINPYIIANMKTDKSVDLVSGLKWIVKRTVLSDKFQNILKFQIALGEEDRPEYTCSQPCNIGYYRKYSVNRCCFKCDKASDNEVIIGNKAIKCTKDEWPDYYRKICKKKEDIWISYGHNASGIIYNFILVVQIIFVLGFLTINITNKKHPLVVQTNLIWTILTICGLLVVVVSLSIRIQKPSVIMCVLSGVSYSCAKFVYDSIAIVKTIRATRILKANQNTKDIGVIFISMSIIVGMLKNN</sequence>
<evidence type="ECO:0000313" key="3">
    <source>
        <dbReference type="Proteomes" id="UP000078046"/>
    </source>
</evidence>
<keyword evidence="1" id="KW-0472">Membrane</keyword>
<organism evidence="2 3">
    <name type="scientific">Intoshia linei</name>
    <dbReference type="NCBI Taxonomy" id="1819745"/>
    <lineage>
        <taxon>Eukaryota</taxon>
        <taxon>Metazoa</taxon>
        <taxon>Spiralia</taxon>
        <taxon>Lophotrochozoa</taxon>
        <taxon>Mesozoa</taxon>
        <taxon>Orthonectida</taxon>
        <taxon>Rhopaluridae</taxon>
        <taxon>Intoshia</taxon>
    </lineage>
</organism>
<dbReference type="Gene3D" id="2.10.50.30">
    <property type="entry name" value="GPCR, family 3, nine cysteines domain"/>
    <property type="match status" value="1"/>
</dbReference>
<name>A0A177AS63_9BILA</name>
<dbReference type="GO" id="GO:0004930">
    <property type="term" value="F:G protein-coupled receptor activity"/>
    <property type="evidence" value="ECO:0007669"/>
    <property type="project" value="InterPro"/>
</dbReference>
<evidence type="ECO:0000313" key="2">
    <source>
        <dbReference type="EMBL" id="OAF64231.1"/>
    </source>
</evidence>
<dbReference type="PANTHER" id="PTHR24061:SF422">
    <property type="entry name" value="G-PROTEIN COUPLED RECEPTORS FAMILY 3 PROFILE DOMAIN-CONTAINING PROTEIN"/>
    <property type="match status" value="1"/>
</dbReference>
<feature type="non-terminal residue" evidence="2">
    <location>
        <position position="1"/>
    </location>
</feature>
<feature type="transmembrane region" description="Helical" evidence="1">
    <location>
        <begin position="227"/>
        <end position="249"/>
    </location>
</feature>
<feature type="transmembrane region" description="Helical" evidence="1">
    <location>
        <begin position="261"/>
        <end position="280"/>
    </location>
</feature>
<reference evidence="2 3" key="1">
    <citation type="submission" date="2016-04" db="EMBL/GenBank/DDBJ databases">
        <title>The genome of Intoshia linei affirms orthonectids as highly simplified spiralians.</title>
        <authorList>
            <person name="Mikhailov K.V."/>
            <person name="Slusarev G.S."/>
            <person name="Nikitin M.A."/>
            <person name="Logacheva M.D."/>
            <person name="Penin A."/>
            <person name="Aleoshin V."/>
            <person name="Panchin Y.V."/>
        </authorList>
    </citation>
    <scope>NUCLEOTIDE SEQUENCE [LARGE SCALE GENOMIC DNA]</scope>
    <source>
        <strain evidence="2">Intl2013</strain>
        <tissue evidence="2">Whole animal</tissue>
    </source>
</reference>
<dbReference type="AlphaFoldDB" id="A0A177AS63"/>
<dbReference type="PANTHER" id="PTHR24061">
    <property type="entry name" value="CALCIUM-SENSING RECEPTOR-RELATED"/>
    <property type="match status" value="1"/>
</dbReference>
<evidence type="ECO:0000256" key="1">
    <source>
        <dbReference type="SAM" id="Phobius"/>
    </source>
</evidence>
<evidence type="ECO:0008006" key="4">
    <source>
        <dbReference type="Google" id="ProtNLM"/>
    </source>
</evidence>
<comment type="caution">
    <text evidence="2">The sequence shown here is derived from an EMBL/GenBank/DDBJ whole genome shotgun (WGS) entry which is preliminary data.</text>
</comment>
<proteinExistence type="predicted"/>